<dbReference type="EMBL" id="JBFDAA010000004">
    <property type="protein sequence ID" value="KAL1137937.1"/>
    <property type="molecule type" value="Genomic_DNA"/>
</dbReference>
<protein>
    <submittedName>
        <fullName evidence="2">Uncharacterized protein</fullName>
    </submittedName>
</protein>
<feature type="transmembrane region" description="Helical" evidence="1">
    <location>
        <begin position="12"/>
        <end position="31"/>
    </location>
</feature>
<keyword evidence="1" id="KW-0472">Membrane</keyword>
<evidence type="ECO:0000256" key="1">
    <source>
        <dbReference type="SAM" id="Phobius"/>
    </source>
</evidence>
<proteinExistence type="predicted"/>
<keyword evidence="3" id="KW-1185">Reference proteome</keyword>
<keyword evidence="1" id="KW-0812">Transmembrane</keyword>
<reference evidence="2 3" key="1">
    <citation type="submission" date="2024-07" db="EMBL/GenBank/DDBJ databases">
        <title>Chromosome-level genome assembly of the water stick insect Ranatra chinensis (Heteroptera: Nepidae).</title>
        <authorList>
            <person name="Liu X."/>
        </authorList>
    </citation>
    <scope>NUCLEOTIDE SEQUENCE [LARGE SCALE GENOMIC DNA]</scope>
    <source>
        <strain evidence="2">Cailab_2021Rc</strain>
        <tissue evidence="2">Muscle</tissue>
    </source>
</reference>
<keyword evidence="1" id="KW-1133">Transmembrane helix</keyword>
<evidence type="ECO:0000313" key="3">
    <source>
        <dbReference type="Proteomes" id="UP001558652"/>
    </source>
</evidence>
<dbReference type="AlphaFoldDB" id="A0ABD0Z0G3"/>
<gene>
    <name evidence="2" type="ORF">AAG570_009632</name>
</gene>
<organism evidence="2 3">
    <name type="scientific">Ranatra chinensis</name>
    <dbReference type="NCBI Taxonomy" id="642074"/>
    <lineage>
        <taxon>Eukaryota</taxon>
        <taxon>Metazoa</taxon>
        <taxon>Ecdysozoa</taxon>
        <taxon>Arthropoda</taxon>
        <taxon>Hexapoda</taxon>
        <taxon>Insecta</taxon>
        <taxon>Pterygota</taxon>
        <taxon>Neoptera</taxon>
        <taxon>Paraneoptera</taxon>
        <taxon>Hemiptera</taxon>
        <taxon>Heteroptera</taxon>
        <taxon>Panheteroptera</taxon>
        <taxon>Nepomorpha</taxon>
        <taxon>Nepidae</taxon>
        <taxon>Ranatrinae</taxon>
        <taxon>Ranatra</taxon>
    </lineage>
</organism>
<name>A0ABD0Z0G3_9HEMI</name>
<dbReference type="Proteomes" id="UP001558652">
    <property type="component" value="Unassembled WGS sequence"/>
</dbReference>
<sequence>MLAGRFSFGKNSFLTGFGLGFLAFGLKKLLLPLFIGAQIVKSVLVAMFLPSILAGVGKLVGKGVTAVASQSGSSGSMHQHADDTITDFDFKDHGGGGGGYDADTAASEDMGHMWTSYSASGQQSQAHATLAALNPSHHNTHTASSPSTTFAERYTPKMPALPAKHHGSFYTKEVQNDYKIFHKIPSSSHLLTHYDPFYSPLLSRLDSVFQQLGTTSEGCRERLVCDMYTNPAKFAPYSNLVSAQLSRELNELRKPSSDNPEILRFFRYMKAAKDGQDGVNCPGVHSACIAPTTLADGSPMVATFNEINKLVHARKLTNK</sequence>
<accession>A0ABD0Z0G3</accession>
<comment type="caution">
    <text evidence="2">The sequence shown here is derived from an EMBL/GenBank/DDBJ whole genome shotgun (WGS) entry which is preliminary data.</text>
</comment>
<evidence type="ECO:0000313" key="2">
    <source>
        <dbReference type="EMBL" id="KAL1137937.1"/>
    </source>
</evidence>